<dbReference type="Gramene" id="KQL05347">
    <property type="protein sequence ID" value="KQL05347"/>
    <property type="gene ID" value="SETIT_003859mg"/>
</dbReference>
<organism evidence="3 4">
    <name type="scientific">Setaria italica</name>
    <name type="common">Foxtail millet</name>
    <name type="synonym">Panicum italicum</name>
    <dbReference type="NCBI Taxonomy" id="4555"/>
    <lineage>
        <taxon>Eukaryota</taxon>
        <taxon>Viridiplantae</taxon>
        <taxon>Streptophyta</taxon>
        <taxon>Embryophyta</taxon>
        <taxon>Tracheophyta</taxon>
        <taxon>Spermatophyta</taxon>
        <taxon>Magnoliopsida</taxon>
        <taxon>Liliopsida</taxon>
        <taxon>Poales</taxon>
        <taxon>Poaceae</taxon>
        <taxon>PACMAD clade</taxon>
        <taxon>Panicoideae</taxon>
        <taxon>Panicodae</taxon>
        <taxon>Paniceae</taxon>
        <taxon>Cenchrinae</taxon>
        <taxon>Setaria</taxon>
    </lineage>
</organism>
<accession>K3XPN1</accession>
<dbReference type="PANTHER" id="PTHR33110">
    <property type="entry name" value="F-BOX/KELCH-REPEAT PROTEIN-RELATED"/>
    <property type="match status" value="1"/>
</dbReference>
<protein>
    <recommendedName>
        <fullName evidence="2">KIB1-4 beta-propeller domain-containing protein</fullName>
    </recommendedName>
</protein>
<sequence>MDPPPPTPWADGLSIDLLLLIVAELCCLADRASFASVCHRWREAAKLANAKRVPNQIPWLLLPSPAPTPSIFSFLSGARRRIRSFPADFRRERLCGSHPGGWVTVTLGPFGRHLLANIYSRARFNLPHRLKRLPISTVTPVLIRAVILSAAPTAANCIAGAMVCGASNIAFCRPGVDSHWYAHPEIRGGSRIWTMVVEADAEADASRKTFIQNRSAYLMPERTPDTMLPTLPKSTSRTGYLVVSRKKLLLVTRYYSRDSQSGVRRTLMFRVFEMQVEVSADRLQNHKASWEELEDLDDRVLFVARGCSRAFEASELHGFDGGSIYYLDDAEFDVMPLLQNEAEYRCSDMGMYSMPGTTVRPSLKDARTANKRPSIYGAETYLAWFCRADNANEEAAKQSVVEMTEDEGQRRSGGQIVGSRWSILSEPQTKFSPPIWFYP</sequence>
<dbReference type="Proteomes" id="UP000004995">
    <property type="component" value="Unassembled WGS sequence"/>
</dbReference>
<dbReference type="EMBL" id="AGNK02003093">
    <property type="status" value="NOT_ANNOTATED_CDS"/>
    <property type="molecule type" value="Genomic_DNA"/>
</dbReference>
<keyword evidence="1" id="KW-0732">Signal</keyword>
<dbReference type="FunCoup" id="K3XPN1">
    <property type="interactions" value="4"/>
</dbReference>
<feature type="signal peptide" evidence="1">
    <location>
        <begin position="1"/>
        <end position="29"/>
    </location>
</feature>
<proteinExistence type="predicted"/>
<reference evidence="4" key="1">
    <citation type="journal article" date="2012" name="Nat. Biotechnol.">
        <title>Reference genome sequence of the model plant Setaria.</title>
        <authorList>
            <person name="Bennetzen J.L."/>
            <person name="Schmutz J."/>
            <person name="Wang H."/>
            <person name="Percifield R."/>
            <person name="Hawkins J."/>
            <person name="Pontaroli A.C."/>
            <person name="Estep M."/>
            <person name="Feng L."/>
            <person name="Vaughn J.N."/>
            <person name="Grimwood J."/>
            <person name="Jenkins J."/>
            <person name="Barry K."/>
            <person name="Lindquist E."/>
            <person name="Hellsten U."/>
            <person name="Deshpande S."/>
            <person name="Wang X."/>
            <person name="Wu X."/>
            <person name="Mitros T."/>
            <person name="Triplett J."/>
            <person name="Yang X."/>
            <person name="Ye C.Y."/>
            <person name="Mauro-Herrera M."/>
            <person name="Wang L."/>
            <person name="Li P."/>
            <person name="Sharma M."/>
            <person name="Sharma R."/>
            <person name="Ronald P.C."/>
            <person name="Panaud O."/>
            <person name="Kellogg E.A."/>
            <person name="Brutnell T.P."/>
            <person name="Doust A.N."/>
            <person name="Tuskan G.A."/>
            <person name="Rokhsar D."/>
            <person name="Devos K.M."/>
        </authorList>
    </citation>
    <scope>NUCLEOTIDE SEQUENCE [LARGE SCALE GENOMIC DNA]</scope>
    <source>
        <strain evidence="4">cv. Yugu1</strain>
    </source>
</reference>
<dbReference type="Pfam" id="PF03478">
    <property type="entry name" value="Beta-prop_KIB1-4"/>
    <property type="match status" value="1"/>
</dbReference>
<feature type="domain" description="KIB1-4 beta-propeller" evidence="2">
    <location>
        <begin position="84"/>
        <end position="352"/>
    </location>
</feature>
<evidence type="ECO:0000256" key="1">
    <source>
        <dbReference type="SAM" id="SignalP"/>
    </source>
</evidence>
<evidence type="ECO:0000259" key="2">
    <source>
        <dbReference type="Pfam" id="PF03478"/>
    </source>
</evidence>
<dbReference type="InParanoid" id="K3XPN1"/>
<dbReference type="AlphaFoldDB" id="K3XPN1"/>
<dbReference type="EnsemblPlants" id="KQL05347">
    <property type="protein sequence ID" value="KQL05347"/>
    <property type="gene ID" value="SETIT_003859mg"/>
</dbReference>
<keyword evidence="4" id="KW-1185">Reference proteome</keyword>
<dbReference type="OMA" id="TGMEVFP"/>
<dbReference type="PANTHER" id="PTHR33110:SF132">
    <property type="entry name" value="OS01G0520260 PROTEIN"/>
    <property type="match status" value="1"/>
</dbReference>
<dbReference type="InterPro" id="IPR005174">
    <property type="entry name" value="KIB1-4_b-propeller"/>
</dbReference>
<reference evidence="3" key="2">
    <citation type="submission" date="2018-08" db="UniProtKB">
        <authorList>
            <consortium name="EnsemblPlants"/>
        </authorList>
    </citation>
    <scope>IDENTIFICATION</scope>
    <source>
        <strain evidence="3">Yugu1</strain>
    </source>
</reference>
<dbReference type="HOGENOM" id="CLU_019286_5_0_1"/>
<name>K3XPN1_SETIT</name>
<dbReference type="eggNOG" id="ENOG502R6HJ">
    <property type="taxonomic scope" value="Eukaryota"/>
</dbReference>
<evidence type="ECO:0000313" key="3">
    <source>
        <dbReference type="EnsemblPlants" id="KQL05347"/>
    </source>
</evidence>
<dbReference type="CDD" id="cd09917">
    <property type="entry name" value="F-box_SF"/>
    <property type="match status" value="1"/>
</dbReference>
<evidence type="ECO:0000313" key="4">
    <source>
        <dbReference type="Proteomes" id="UP000004995"/>
    </source>
</evidence>
<feature type="chain" id="PRO_5010125929" description="KIB1-4 beta-propeller domain-containing protein" evidence="1">
    <location>
        <begin position="30"/>
        <end position="439"/>
    </location>
</feature>